<reference evidence="2" key="1">
    <citation type="submission" date="2021-01" db="EMBL/GenBank/DDBJ databases">
        <title>Tabrizicola alba sp. nov. a motile alkaliphilic bacterium isolated from a soda lake.</title>
        <authorList>
            <person name="Szuroczki S."/>
            <person name="Abbaszade G."/>
            <person name="Schumann P."/>
            <person name="Toth E."/>
        </authorList>
    </citation>
    <scope>NUCLEOTIDE SEQUENCE</scope>
    <source>
        <strain evidence="2">DMG-N-6</strain>
    </source>
</reference>
<dbReference type="AlphaFoldDB" id="A0A8K0VEF9"/>
<dbReference type="Pfam" id="PF01402">
    <property type="entry name" value="RHH_1"/>
    <property type="match status" value="1"/>
</dbReference>
<dbReference type="EMBL" id="JAESVN010000004">
    <property type="protein sequence ID" value="MBL4917590.1"/>
    <property type="molecule type" value="Genomic_DNA"/>
</dbReference>
<protein>
    <submittedName>
        <fullName evidence="2">Ribbon-helix-helix protein, CopG family</fullName>
    </submittedName>
</protein>
<dbReference type="GO" id="GO:0006355">
    <property type="term" value="P:regulation of DNA-templated transcription"/>
    <property type="evidence" value="ECO:0007669"/>
    <property type="project" value="InterPro"/>
</dbReference>
<comment type="caution">
    <text evidence="2">The sequence shown here is derived from an EMBL/GenBank/DDBJ whole genome shotgun (WGS) entry which is preliminary data.</text>
</comment>
<organism evidence="2 3">
    <name type="scientific">Szabonella alba</name>
    <dbReference type="NCBI Taxonomy" id="2804194"/>
    <lineage>
        <taxon>Bacteria</taxon>
        <taxon>Pseudomonadati</taxon>
        <taxon>Pseudomonadota</taxon>
        <taxon>Alphaproteobacteria</taxon>
        <taxon>Rhodobacterales</taxon>
        <taxon>Paracoccaceae</taxon>
        <taxon>Szabonella</taxon>
    </lineage>
</organism>
<sequence length="57" mass="6749">MPRVGRPKTDTEPVTLRLPRQMIETLDDLRRQEKDIPSRPEMIRRILVSHLKIDDEG</sequence>
<evidence type="ECO:0000313" key="2">
    <source>
        <dbReference type="EMBL" id="MBL4917590.1"/>
    </source>
</evidence>
<evidence type="ECO:0000259" key="1">
    <source>
        <dbReference type="Pfam" id="PF01402"/>
    </source>
</evidence>
<keyword evidence="3" id="KW-1185">Reference proteome</keyword>
<accession>A0A8K0VEF9</accession>
<proteinExistence type="predicted"/>
<gene>
    <name evidence="2" type="ORF">JL811_10180</name>
</gene>
<evidence type="ECO:0000313" key="3">
    <source>
        <dbReference type="Proteomes" id="UP000648908"/>
    </source>
</evidence>
<dbReference type="Proteomes" id="UP000648908">
    <property type="component" value="Unassembled WGS sequence"/>
</dbReference>
<dbReference type="InterPro" id="IPR002145">
    <property type="entry name" value="CopG"/>
</dbReference>
<feature type="domain" description="Ribbon-helix-helix protein CopG" evidence="1">
    <location>
        <begin position="13"/>
        <end position="48"/>
    </location>
</feature>
<name>A0A8K0VEF9_9RHOB</name>